<evidence type="ECO:0000313" key="12">
    <source>
        <dbReference type="EMBL" id="HAB3979871.1"/>
    </source>
</evidence>
<reference evidence="4" key="4">
    <citation type="submission" date="2019-07" db="EMBL/GenBank/DDBJ databases">
        <authorList>
            <person name="Ashton P.M."/>
            <person name="Dallman T."/>
            <person name="Nair S."/>
            <person name="De Pinna E."/>
            <person name="Peters T."/>
            <person name="Grant K."/>
        </authorList>
    </citation>
    <scope>NUCLEOTIDE SEQUENCE</scope>
    <source>
        <strain evidence="4">481463</strain>
    </source>
</reference>
<evidence type="ECO:0000313" key="19">
    <source>
        <dbReference type="EMBL" id="HAB5841051.1"/>
    </source>
</evidence>
<dbReference type="EMBL" id="RSHK01000015">
    <property type="protein sequence ID" value="MIE70971.1"/>
    <property type="molecule type" value="Genomic_DNA"/>
</dbReference>
<dbReference type="EMBL" id="DAAGVB010000051">
    <property type="protein sequence ID" value="HAB4675391.1"/>
    <property type="molecule type" value="Genomic_DNA"/>
</dbReference>
<dbReference type="Proteomes" id="UP000230639">
    <property type="component" value="Chromosome"/>
</dbReference>
<dbReference type="EMBL" id="DAAQZP010000088">
    <property type="protein sequence ID" value="HAE1597273.1"/>
    <property type="molecule type" value="Genomic_DNA"/>
</dbReference>
<evidence type="ECO:0000313" key="9">
    <source>
        <dbReference type="EMBL" id="HAB2186832.1"/>
    </source>
</evidence>
<dbReference type="SUPFAM" id="SSF69635">
    <property type="entry name" value="Type III secretory system chaperone-like"/>
    <property type="match status" value="1"/>
</dbReference>
<dbReference type="Pfam" id="PF05932">
    <property type="entry name" value="CesT"/>
    <property type="match status" value="1"/>
</dbReference>
<dbReference type="EMBL" id="DAAGBA010000095">
    <property type="protein sequence ID" value="HAB2327233.1"/>
    <property type="molecule type" value="Genomic_DNA"/>
</dbReference>
<dbReference type="EMBL" id="DAAFXY010000045">
    <property type="protein sequence ID" value="HAB1979633.1"/>
    <property type="molecule type" value="Genomic_DNA"/>
</dbReference>
<evidence type="ECO:0000313" key="3">
    <source>
        <dbReference type="EMBL" id="ATW55871.1"/>
    </source>
</evidence>
<evidence type="ECO:0000313" key="17">
    <source>
        <dbReference type="EMBL" id="HAB5332334.1"/>
    </source>
</evidence>
<protein>
    <recommendedName>
        <fullName evidence="2">Tir chaperone</fullName>
    </recommendedName>
</protein>
<dbReference type="EMBL" id="DAAQZS010000003">
    <property type="protein sequence ID" value="HAE1473340.1"/>
    <property type="molecule type" value="Genomic_DNA"/>
</dbReference>
<evidence type="ECO:0000313" key="14">
    <source>
        <dbReference type="EMBL" id="HAB4675391.1"/>
    </source>
</evidence>
<dbReference type="EMBL" id="DAAFYE010000069">
    <property type="protein sequence ID" value="HAB1993614.1"/>
    <property type="molecule type" value="Genomic_DNA"/>
</dbReference>
<evidence type="ECO:0000313" key="15">
    <source>
        <dbReference type="EMBL" id="HAB4721643.1"/>
    </source>
</evidence>
<reference evidence="24" key="3">
    <citation type="submission" date="2018-08" db="EMBL/GenBank/DDBJ databases">
        <authorList>
            <consortium name="GenomeTrakr network: Whole genome sequencing for foodborne pathogen traceback"/>
        </authorList>
    </citation>
    <scope>NUCLEOTIDE SEQUENCE [LARGE SCALE GENOMIC DNA]</scope>
    <source>
        <strain evidence="24">FMA0132</strain>
    </source>
</reference>
<comment type="similarity">
    <text evidence="1">Belongs to the CesT/SycH chaperone family.</text>
</comment>
<dbReference type="EMBL" id="DAAGXW010000026">
    <property type="protein sequence ID" value="HAB5018504.1"/>
    <property type="molecule type" value="Genomic_DNA"/>
</dbReference>
<proteinExistence type="inferred from homology"/>
<evidence type="ECO:0000313" key="23">
    <source>
        <dbReference type="EMBL" id="HAE1597273.1"/>
    </source>
</evidence>
<evidence type="ECO:0000313" key="21">
    <source>
        <dbReference type="EMBL" id="HAE1266517.1"/>
    </source>
</evidence>
<organism evidence="3 25">
    <name type="scientific">Salmonella diarizonae</name>
    <dbReference type="NCBI Taxonomy" id="59204"/>
    <lineage>
        <taxon>Bacteria</taxon>
        <taxon>Pseudomonadati</taxon>
        <taxon>Pseudomonadota</taxon>
        <taxon>Gammaproteobacteria</taxon>
        <taxon>Enterobacterales</taxon>
        <taxon>Enterobacteriaceae</taxon>
        <taxon>Salmonella</taxon>
    </lineage>
</organism>
<evidence type="ECO:0000313" key="8">
    <source>
        <dbReference type="EMBL" id="HAB1993614.1"/>
    </source>
</evidence>
<sequence length="133" mass="14935">MSLRANIILKEFGITQGVPDMKFNEDGICSFLIDEEYDITLIADSDEKIYMYGVLANTTIEDAHKQALVLISANTYLFSSAELVCCYESQAQAFILMKVLNLDNLTTNIIEESIDKIIDTIKNVRSTLAELEL</sequence>
<reference evidence="5" key="5">
    <citation type="submission" date="2019-10" db="EMBL/GenBank/DDBJ databases">
        <authorList>
            <consortium name="NCBI Pathogen Detection Project"/>
        </authorList>
    </citation>
    <scope>NUCLEOTIDE SEQUENCE</scope>
    <source>
        <strain evidence="20">11-1391</strain>
        <strain evidence="5">Salmonella enterica</strain>
    </source>
</reference>
<dbReference type="EMBL" id="DAAGNY010000002">
    <property type="protein sequence ID" value="HAB3841001.1"/>
    <property type="molecule type" value="Genomic_DNA"/>
</dbReference>
<dbReference type="EMBL" id="AAIXUH010000004">
    <property type="protein sequence ID" value="ECJ2912972.1"/>
    <property type="molecule type" value="Genomic_DNA"/>
</dbReference>
<name>A0A2I5HKS7_SALDZ</name>
<evidence type="ECO:0000313" key="25">
    <source>
        <dbReference type="Proteomes" id="UP000230639"/>
    </source>
</evidence>
<evidence type="ECO:0000313" key="6">
    <source>
        <dbReference type="EMBL" id="HAB1845525.1"/>
    </source>
</evidence>
<evidence type="ECO:0000313" key="4">
    <source>
        <dbReference type="EMBL" id="ECJ2912972.1"/>
    </source>
</evidence>
<dbReference type="EMBL" id="DAAGVL010000034">
    <property type="protein sequence ID" value="HAB4721643.1"/>
    <property type="molecule type" value="Genomic_DNA"/>
</dbReference>
<dbReference type="Gene3D" id="3.30.1460.10">
    <property type="match status" value="1"/>
</dbReference>
<dbReference type="EMBL" id="DAAFZM010000033">
    <property type="protein sequence ID" value="HAB2186832.1"/>
    <property type="molecule type" value="Genomic_DNA"/>
</dbReference>
<dbReference type="EMBL" id="CP023345">
    <property type="protein sequence ID" value="ATW55871.1"/>
    <property type="molecule type" value="Genomic_DNA"/>
</dbReference>
<dbReference type="GO" id="GO:0030254">
    <property type="term" value="P:protein secretion by the type III secretion system"/>
    <property type="evidence" value="ECO:0007669"/>
    <property type="project" value="InterPro"/>
</dbReference>
<dbReference type="EMBL" id="DAAFWY010000002">
    <property type="protein sequence ID" value="HAB1845525.1"/>
    <property type="molecule type" value="Genomic_DNA"/>
</dbReference>
<evidence type="ECO:0000313" key="24">
    <source>
        <dbReference type="EMBL" id="MIE70971.1"/>
    </source>
</evidence>
<reference evidence="3 25" key="1">
    <citation type="submission" date="2017-09" db="EMBL/GenBank/DDBJ databases">
        <title>Complete genome of Salmonella enterica subsp. diarizonae isolated from stool of a patient with bacterial enteropathy.</title>
        <authorList>
            <person name="Zhou J."/>
            <person name="Chen Q."/>
            <person name="Guo L."/>
            <person name="Fan J."/>
        </authorList>
    </citation>
    <scope>NUCLEOTIDE SEQUENCE [LARGE SCALE GENOMIC DNA]</scope>
    <source>
        <strain evidence="3 25">HZS154</strain>
    </source>
</reference>
<dbReference type="Gene3D" id="1.10.287.390">
    <property type="match status" value="1"/>
</dbReference>
<dbReference type="EMBL" id="DAAHCF010000356">
    <property type="protein sequence ID" value="HAB5480691.1"/>
    <property type="molecule type" value="Genomic_DNA"/>
</dbReference>
<evidence type="ECO:0000313" key="16">
    <source>
        <dbReference type="EMBL" id="HAB5018504.1"/>
    </source>
</evidence>
<accession>A0A2I5HKS7</accession>
<dbReference type="EMBL" id="DAAQXJ010000112">
    <property type="protein sequence ID" value="HAE1266517.1"/>
    <property type="molecule type" value="Genomic_DNA"/>
</dbReference>
<dbReference type="EMBL" id="DAAFWI010000021">
    <property type="protein sequence ID" value="HAB1776724.1"/>
    <property type="molecule type" value="Genomic_DNA"/>
</dbReference>
<dbReference type="EMBL" id="DAAGPC010000072">
    <property type="protein sequence ID" value="HAB3979871.1"/>
    <property type="molecule type" value="Genomic_DNA"/>
</dbReference>
<evidence type="ECO:0000256" key="2">
    <source>
        <dbReference type="ARBA" id="ARBA00093795"/>
    </source>
</evidence>
<dbReference type="AlphaFoldDB" id="A0A2I5HKS7"/>
<evidence type="ECO:0000256" key="1">
    <source>
        <dbReference type="ARBA" id="ARBA00093771"/>
    </source>
</evidence>
<evidence type="ECO:0000313" key="13">
    <source>
        <dbReference type="EMBL" id="HAB4052539.1"/>
    </source>
</evidence>
<dbReference type="Proteomes" id="UP000885362">
    <property type="component" value="Unassembled WGS sequence"/>
</dbReference>
<evidence type="ECO:0000313" key="5">
    <source>
        <dbReference type="EMBL" id="HAB1776724.1"/>
    </source>
</evidence>
<reference evidence="5" key="2">
    <citation type="journal article" date="2018" name="Genome Biol.">
        <title>SKESA: strategic k-mer extension for scrupulous assemblies.</title>
        <authorList>
            <person name="Souvorov A."/>
            <person name="Agarwala R."/>
            <person name="Lipman D.J."/>
        </authorList>
    </citation>
    <scope>NUCLEOTIDE SEQUENCE</scope>
    <source>
        <strain evidence="20">11-1391</strain>
        <strain evidence="5">Salmonella enterica</strain>
    </source>
</reference>
<dbReference type="EMBL" id="DAAHAQ010000441">
    <property type="protein sequence ID" value="HAB5332334.1"/>
    <property type="molecule type" value="Genomic_DNA"/>
</dbReference>
<evidence type="ECO:0000313" key="11">
    <source>
        <dbReference type="EMBL" id="HAB3841001.1"/>
    </source>
</evidence>
<evidence type="ECO:0000313" key="7">
    <source>
        <dbReference type="EMBL" id="HAB1979633.1"/>
    </source>
</evidence>
<dbReference type="InterPro" id="IPR010261">
    <property type="entry name" value="Tir_chaperone"/>
</dbReference>
<evidence type="ECO:0000313" key="20">
    <source>
        <dbReference type="EMBL" id="HAC6763651.1"/>
    </source>
</evidence>
<dbReference type="EMBL" id="DAAMII010000002">
    <property type="protein sequence ID" value="HAC6763651.1"/>
    <property type="molecule type" value="Genomic_DNA"/>
</dbReference>
<dbReference type="RefSeq" id="WP_053508635.1">
    <property type="nucleotide sequence ID" value="NZ_CP011288.1"/>
</dbReference>
<dbReference type="EMBL" id="DAAHFA010000008">
    <property type="protein sequence ID" value="HAB5841051.1"/>
    <property type="molecule type" value="Genomic_DNA"/>
</dbReference>
<evidence type="ECO:0000313" key="22">
    <source>
        <dbReference type="EMBL" id="HAE1473340.1"/>
    </source>
</evidence>
<gene>
    <name evidence="3" type="ORF">CNQ75_15900</name>
    <name evidence="24" type="ORF">EL06_16440</name>
    <name evidence="4" type="ORF">FNI27_08275</name>
    <name evidence="20" type="ORF">G0D47_02870</name>
    <name evidence="21" type="ORF">G2916_18695</name>
    <name evidence="23" type="ORF">G2997_22180</name>
    <name evidence="22" type="ORF">G3A00_04845</name>
    <name evidence="16" type="ORF">GB016_18640</name>
    <name evidence="7" type="ORF">GB034_16600</name>
    <name evidence="8" type="ORF">GB088_21260</name>
    <name evidence="18" type="ORF">GB236_23095</name>
    <name evidence="19" type="ORF">GB246_09400</name>
    <name evidence="10" type="ORF">GB337_20130</name>
    <name evidence="9" type="ORF">GB348_19845</name>
    <name evidence="17" type="ORF">GBS30_22690</name>
    <name evidence="11" type="ORF">GBW00_03040</name>
    <name evidence="12" type="ORF">GBX19_20465</name>
    <name evidence="5" type="ORF">GBY11_14500</name>
    <name evidence="13" type="ORF">GBY29_22775</name>
    <name evidence="6" type="ORF">GBZ10_03210</name>
    <name evidence="14" type="ORF">GBZ12_16485</name>
    <name evidence="15" type="ORF">GBZ37_19965</name>
</gene>
<evidence type="ECO:0000313" key="10">
    <source>
        <dbReference type="EMBL" id="HAB2327233.1"/>
    </source>
</evidence>
<dbReference type="EMBL" id="DAAGPR010000113">
    <property type="protein sequence ID" value="HAB4052539.1"/>
    <property type="molecule type" value="Genomic_DNA"/>
</dbReference>
<evidence type="ECO:0000313" key="18">
    <source>
        <dbReference type="EMBL" id="HAB5480691.1"/>
    </source>
</evidence>